<dbReference type="InterPro" id="IPR038726">
    <property type="entry name" value="PDDEXK_AddAB-type"/>
</dbReference>
<organism evidence="2 3">
    <name type="scientific">Candidatus Legionella polyplacis</name>
    <dbReference type="NCBI Taxonomy" id="2005262"/>
    <lineage>
        <taxon>Bacteria</taxon>
        <taxon>Pseudomonadati</taxon>
        <taxon>Pseudomonadota</taxon>
        <taxon>Gammaproteobacteria</taxon>
        <taxon>Legionellales</taxon>
        <taxon>Legionellaceae</taxon>
        <taxon>Legionella</taxon>
    </lineage>
</organism>
<dbReference type="EMBL" id="CP135137">
    <property type="protein sequence ID" value="WWR11362.1"/>
    <property type="molecule type" value="Genomic_DNA"/>
</dbReference>
<sequence length="836" mass="100607">MKKSAIVIAPNFIIKEELLLEYFYKKAKQKIAIKKPNCFSYSEFLRYVFKSIINQYPQYKHPHILENFQIRFLWRQILSKKKINENTLLSIEKGWKQCNIWNINYKHPNFLLTKKTKEFHSWISQLKKKLFKLNSISETEIANYILNWKYKLNSKIIIWLYFDYYTCQQKKLQKSMIEQQYIIKYFDIVTNNDSFSKISKSHIFLCKNLNEKEENRKILQWVKKQSQQNNNIAIIIPELKKQSKNIKRNLQQNFIKKFKIFSENLLENYPIISHALTWINIDKKKITNEEYYLLLQSPYLIASKSEMLSRIELMKNNFFFEEKKNNYDIFCKKISKKSPKLSHALKKITTYPQKTSPKQWILIFKKRLKNLGFPGEYPLNKINYKCYQYLLLILDKLRYYTLLTSSMNKHQAITALKDLIEFNSLLLNKDTNIKILNPLKTSGTFMKEIWIKNMNTQYNYKIFNLSSFIPNNLKKKIIFYNYKNSLKIIKKNIIRLQKNKSNIVISYSKYNNNGQLQIANSIIQNLKNIYPISLSINKQKNNKLINFFEDYQISFKKNNILKNGINVLKNFVECPFKALSLYHLNIKKQFYQSSEEIINKEKGIFLHKTMEILWKHLKNQYNLLKFNKKTIKYLINLSIKNSINLLQKKFLFLSNPLTKKNEITRLKQIINLSLKWEKKREPFIIKHLENKHLIHINNINFHIRTDRIDEDKNKKLWIIDYKSNLPKNFLQKNTNNIINNLQLSLFTLLKNNINIIMFQKLKTNFFSYKGISFNENLPNYCNNLIIKNNLHHYQKKCYNQIVDILNNFNKGHYPPNPYTPSICNKCKYKILCRKNI</sequence>
<dbReference type="InterPro" id="IPR019925">
    <property type="entry name" value="DNA_repair_protein_predicted"/>
</dbReference>
<reference evidence="2" key="1">
    <citation type="submission" date="2023-09" db="EMBL/GenBank/DDBJ databases">
        <title>Genomes of two closely related lineages of the louse Polyplax serrata with different host specificities.</title>
        <authorList>
            <person name="Martinu J."/>
            <person name="Tarabai H."/>
            <person name="Stefka J."/>
            <person name="Hypsa V."/>
        </authorList>
    </citation>
    <scope>NUCLEOTIDE SEQUENCE [LARGE SCALE GENOMIC DNA]</scope>
    <source>
        <strain evidence="2">98ZLc_SE</strain>
    </source>
</reference>
<dbReference type="RefSeq" id="WP_338515960.1">
    <property type="nucleotide sequence ID" value="NZ_CP135137.1"/>
</dbReference>
<evidence type="ECO:0000259" key="1">
    <source>
        <dbReference type="Pfam" id="PF12705"/>
    </source>
</evidence>
<name>A0ABZ2GYV1_9GAMM</name>
<dbReference type="Pfam" id="PF12705">
    <property type="entry name" value="PDDEXK_1"/>
    <property type="match status" value="1"/>
</dbReference>
<dbReference type="Proteomes" id="UP001368618">
    <property type="component" value="Chromosome"/>
</dbReference>
<feature type="domain" description="PD-(D/E)XK endonuclease-like" evidence="1">
    <location>
        <begin position="568"/>
        <end position="833"/>
    </location>
</feature>
<accession>A0ABZ2GYV1</accession>
<proteinExistence type="predicted"/>
<protein>
    <submittedName>
        <fullName evidence="2">PD-(D/E)XK nuclease family protein</fullName>
    </submittedName>
</protein>
<dbReference type="Gene3D" id="3.90.320.10">
    <property type="match status" value="1"/>
</dbReference>
<dbReference type="NCBIfam" id="TIGR03623">
    <property type="entry name" value="probable DNA repair protein"/>
    <property type="match status" value="1"/>
</dbReference>
<evidence type="ECO:0000313" key="2">
    <source>
        <dbReference type="EMBL" id="WWR11362.1"/>
    </source>
</evidence>
<gene>
    <name evidence="2" type="ORF">RQL39_01535</name>
</gene>
<keyword evidence="3" id="KW-1185">Reference proteome</keyword>
<evidence type="ECO:0000313" key="3">
    <source>
        <dbReference type="Proteomes" id="UP001368618"/>
    </source>
</evidence>
<dbReference type="InterPro" id="IPR011604">
    <property type="entry name" value="PDDEXK-like_dom_sf"/>
</dbReference>